<organism evidence="4">
    <name type="scientific">Caldithrix abyssi</name>
    <dbReference type="NCBI Taxonomy" id="187145"/>
    <lineage>
        <taxon>Bacteria</taxon>
        <taxon>Pseudomonadati</taxon>
        <taxon>Calditrichota</taxon>
        <taxon>Calditrichia</taxon>
        <taxon>Calditrichales</taxon>
        <taxon>Calditrichaceae</taxon>
        <taxon>Caldithrix</taxon>
    </lineage>
</organism>
<accession>A0A7V4U4A7</accession>
<evidence type="ECO:0000256" key="2">
    <source>
        <dbReference type="ARBA" id="ARBA00022759"/>
    </source>
</evidence>
<proteinExistence type="predicted"/>
<dbReference type="GO" id="GO:0016787">
    <property type="term" value="F:hydrolase activity"/>
    <property type="evidence" value="ECO:0007669"/>
    <property type="project" value="UniProtKB-KW"/>
</dbReference>
<dbReference type="SUPFAM" id="SSF52980">
    <property type="entry name" value="Restriction endonuclease-like"/>
    <property type="match status" value="1"/>
</dbReference>
<comment type="caution">
    <text evidence="4">The sequence shown here is derived from an EMBL/GenBank/DDBJ whole genome shotgun (WGS) entry which is preliminary data.</text>
</comment>
<keyword evidence="2 4" id="KW-0255">Endonuclease</keyword>
<dbReference type="AlphaFoldDB" id="A0A7V4U4A7"/>
<dbReference type="InterPro" id="IPR015314">
    <property type="entry name" value="Restrct_endonuc_II_EcoRV"/>
</dbReference>
<dbReference type="InterPro" id="IPR037057">
    <property type="entry name" value="DNA_rep_MutH/T2_RE_sf"/>
</dbReference>
<protein>
    <submittedName>
        <fullName evidence="4">Type II restriction endonuclease</fullName>
    </submittedName>
</protein>
<dbReference type="InterPro" id="IPR011335">
    <property type="entry name" value="Restrct_endonuc-II-like"/>
</dbReference>
<dbReference type="GO" id="GO:0003677">
    <property type="term" value="F:DNA binding"/>
    <property type="evidence" value="ECO:0007669"/>
    <property type="project" value="InterPro"/>
</dbReference>
<dbReference type="CDD" id="cd22323">
    <property type="entry name" value="EcoRV-like"/>
    <property type="match status" value="1"/>
</dbReference>
<sequence>MDFINSFKHKVSELYPGKLDWQLVGVLVNDQRVFTLSYDSKILSGLFEIFCEPIVREIAKQYDLNIEKSKQNQYPDFTLLKNKEDRNKIAIEVKSTYRQYKKDGSLKPFGFTLGSYRSFLRDPLGKRGILYPYMEYSQHWIIGFLYTRNPNCKNVEIKQIIDAANLESPFTNIEYFVQEKYKIAGLRAGSGNTTNIGSIKSCEIADFQEGNGPFQSHEDFEAYWRNY</sequence>
<keyword evidence="3" id="KW-0378">Hydrolase</keyword>
<dbReference type="Proteomes" id="UP000885779">
    <property type="component" value="Unassembled WGS sequence"/>
</dbReference>
<reference evidence="4" key="1">
    <citation type="journal article" date="2020" name="mSystems">
        <title>Genome- and Community-Level Interaction Insights into Carbon Utilization and Element Cycling Functions of Hydrothermarchaeota in Hydrothermal Sediment.</title>
        <authorList>
            <person name="Zhou Z."/>
            <person name="Liu Y."/>
            <person name="Xu W."/>
            <person name="Pan J."/>
            <person name="Luo Z.H."/>
            <person name="Li M."/>
        </authorList>
    </citation>
    <scope>NUCLEOTIDE SEQUENCE [LARGE SCALE GENOMIC DNA]</scope>
    <source>
        <strain evidence="4">HyVt-577</strain>
    </source>
</reference>
<dbReference type="EMBL" id="DRQG01000118">
    <property type="protein sequence ID" value="HGY56619.1"/>
    <property type="molecule type" value="Genomic_DNA"/>
</dbReference>
<evidence type="ECO:0000313" key="4">
    <source>
        <dbReference type="EMBL" id="HGY56619.1"/>
    </source>
</evidence>
<dbReference type="GO" id="GO:0004519">
    <property type="term" value="F:endonuclease activity"/>
    <property type="evidence" value="ECO:0007669"/>
    <property type="project" value="UniProtKB-KW"/>
</dbReference>
<dbReference type="Gene3D" id="3.40.600.10">
    <property type="entry name" value="DNA mismatch repair MutH/Restriction endonuclease, type II"/>
    <property type="match status" value="1"/>
</dbReference>
<gene>
    <name evidence="4" type="ORF">ENK44_12995</name>
</gene>
<keyword evidence="1" id="KW-0540">Nuclease</keyword>
<dbReference type="Pfam" id="PF09233">
    <property type="entry name" value="Endonuc-EcoRV"/>
    <property type="match status" value="1"/>
</dbReference>
<evidence type="ECO:0000256" key="1">
    <source>
        <dbReference type="ARBA" id="ARBA00022722"/>
    </source>
</evidence>
<evidence type="ECO:0000256" key="3">
    <source>
        <dbReference type="ARBA" id="ARBA00022801"/>
    </source>
</evidence>
<name>A0A7V4U4A7_CALAY</name>